<evidence type="ECO:0000313" key="4">
    <source>
        <dbReference type="Proteomes" id="UP000187464"/>
    </source>
</evidence>
<dbReference type="AlphaFoldDB" id="A0A1R3SWD6"/>
<dbReference type="InterPro" id="IPR025381">
    <property type="entry name" value="DUF4296"/>
</dbReference>
<feature type="domain" description="DUF4296" evidence="2">
    <location>
        <begin position="41"/>
        <end position="125"/>
    </location>
</feature>
<gene>
    <name evidence="3" type="ORF">PSM36_0438</name>
</gene>
<dbReference type="Proteomes" id="UP000187464">
    <property type="component" value="Chromosome I"/>
</dbReference>
<dbReference type="STRING" id="1642647.PSM36_0438"/>
<proteinExistence type="predicted"/>
<dbReference type="KEGG" id="psac:PSM36_0438"/>
<evidence type="ECO:0000259" key="2">
    <source>
        <dbReference type="Pfam" id="PF14129"/>
    </source>
</evidence>
<accession>A0A1R3SWD6</accession>
<evidence type="ECO:0000313" key="3">
    <source>
        <dbReference type="EMBL" id="SCD19270.1"/>
    </source>
</evidence>
<keyword evidence="4" id="KW-1185">Reference proteome</keyword>
<dbReference type="EMBL" id="LT605205">
    <property type="protein sequence ID" value="SCD19270.1"/>
    <property type="molecule type" value="Genomic_DNA"/>
</dbReference>
<protein>
    <submittedName>
        <fullName evidence="3">Putative membrane protein</fullName>
    </submittedName>
</protein>
<sequence>MKNWKTRNKISKSEVKSKKSVAYFFLFILLGGLAYSCQNRPKEVLNRKQMERLMYDVYIAEATMENDYQNFNTPEKKEAYINKVFQAHRTTQAQWDTSLSWYSDRIDLYLKMNDSVKARLQRNRQQIDAMVAQQNQGQQVDPALLPPSYLPPVYIFSMPDTKRGFRFHFDSSEISSRVAGDDFVFRFSAVGISPNLSPSLISLLTMVYSDTTIYRFQEIRENKVYELSGSKYIPGDTITEIRGFVHLQDPTGLMPHIQIYDVFFGGKQSAFLETDTLTAGLDTLDGEPLNPDSARLPVPDSIQEI</sequence>
<evidence type="ECO:0000256" key="1">
    <source>
        <dbReference type="SAM" id="MobiDB-lite"/>
    </source>
</evidence>
<feature type="region of interest" description="Disordered" evidence="1">
    <location>
        <begin position="283"/>
        <end position="305"/>
    </location>
</feature>
<dbReference type="Pfam" id="PF14129">
    <property type="entry name" value="DUF4296"/>
    <property type="match status" value="1"/>
</dbReference>
<organism evidence="3 4">
    <name type="scientific">Proteiniphilum saccharofermentans</name>
    <dbReference type="NCBI Taxonomy" id="1642647"/>
    <lineage>
        <taxon>Bacteria</taxon>
        <taxon>Pseudomonadati</taxon>
        <taxon>Bacteroidota</taxon>
        <taxon>Bacteroidia</taxon>
        <taxon>Bacteroidales</taxon>
        <taxon>Dysgonomonadaceae</taxon>
        <taxon>Proteiniphilum</taxon>
    </lineage>
</organism>
<reference evidence="3 4" key="1">
    <citation type="submission" date="2016-08" db="EMBL/GenBank/DDBJ databases">
        <authorList>
            <person name="Seilhamer J.J."/>
        </authorList>
    </citation>
    <scope>NUCLEOTIDE SEQUENCE [LARGE SCALE GENOMIC DNA]</scope>
    <source>
        <strain evidence="3">M3/6</strain>
    </source>
</reference>
<name>A0A1R3SWD6_9BACT</name>